<evidence type="ECO:0000256" key="1">
    <source>
        <dbReference type="SAM" id="MobiDB-lite"/>
    </source>
</evidence>
<accession>A0AAD5YJR7</accession>
<name>A0AAD5YJR7_9AGAR</name>
<evidence type="ECO:0000313" key="3">
    <source>
        <dbReference type="Proteomes" id="UP001213000"/>
    </source>
</evidence>
<evidence type="ECO:0000313" key="2">
    <source>
        <dbReference type="EMBL" id="KAJ3555869.1"/>
    </source>
</evidence>
<protein>
    <submittedName>
        <fullName evidence="2">Uncharacterized protein</fullName>
    </submittedName>
</protein>
<reference evidence="2" key="1">
    <citation type="submission" date="2022-07" db="EMBL/GenBank/DDBJ databases">
        <title>Genome Sequence of Leucocoprinus birnbaumii.</title>
        <authorList>
            <person name="Buettner E."/>
        </authorList>
    </citation>
    <scope>NUCLEOTIDE SEQUENCE</scope>
    <source>
        <strain evidence="2">VT141</strain>
    </source>
</reference>
<gene>
    <name evidence="2" type="ORF">NP233_g12103</name>
</gene>
<dbReference type="EMBL" id="JANIEX010001635">
    <property type="protein sequence ID" value="KAJ3555869.1"/>
    <property type="molecule type" value="Genomic_DNA"/>
</dbReference>
<feature type="region of interest" description="Disordered" evidence="1">
    <location>
        <begin position="38"/>
        <end position="78"/>
    </location>
</feature>
<organism evidence="2 3">
    <name type="scientific">Leucocoprinus birnbaumii</name>
    <dbReference type="NCBI Taxonomy" id="56174"/>
    <lineage>
        <taxon>Eukaryota</taxon>
        <taxon>Fungi</taxon>
        <taxon>Dikarya</taxon>
        <taxon>Basidiomycota</taxon>
        <taxon>Agaricomycotina</taxon>
        <taxon>Agaricomycetes</taxon>
        <taxon>Agaricomycetidae</taxon>
        <taxon>Agaricales</taxon>
        <taxon>Agaricineae</taxon>
        <taxon>Agaricaceae</taxon>
        <taxon>Leucocoprinus</taxon>
    </lineage>
</organism>
<comment type="caution">
    <text evidence="2">The sequence shown here is derived from an EMBL/GenBank/DDBJ whole genome shotgun (WGS) entry which is preliminary data.</text>
</comment>
<keyword evidence="3" id="KW-1185">Reference proteome</keyword>
<sequence length="242" mass="26279">MNYAPNHAQVDNRVINMSGSHTQNPMVSENIARLNSLPPSWESSSHTRRDSEPVGYGSPAMQSYGPSMYSPHGPHPAAPIQAPYDPIPPRIMSYPPPLGYGHNGYANQWPPVGFGYEQVHQPFVQSTPVSPVSPSTPGMPTNFYNSPPASPISPTAPSWHPIYAQHQSPEIGMLSVPATAYPAAGCPSVSATPSVAESTVVASSYGQHSEELAGSDATPEMKKTRKLKTWAKIVHWFLWKRR</sequence>
<proteinExistence type="predicted"/>
<dbReference type="AlphaFoldDB" id="A0AAD5YJR7"/>
<dbReference type="Proteomes" id="UP001213000">
    <property type="component" value="Unassembled WGS sequence"/>
</dbReference>